<accession>A0AA38I3X0</accession>
<reference evidence="1" key="1">
    <citation type="journal article" date="2023" name="G3 (Bethesda)">
        <title>Whole genome assemblies of Zophobas morio and Tenebrio molitor.</title>
        <authorList>
            <person name="Kaur S."/>
            <person name="Stinson S.A."/>
            <person name="diCenzo G.C."/>
        </authorList>
    </citation>
    <scope>NUCLEOTIDE SEQUENCE</scope>
    <source>
        <strain evidence="1">QUZm001</strain>
    </source>
</reference>
<dbReference type="SUPFAM" id="SSF46938">
    <property type="entry name" value="CRAL/TRIO N-terminal domain"/>
    <property type="match status" value="1"/>
</dbReference>
<dbReference type="Proteomes" id="UP001168821">
    <property type="component" value="Unassembled WGS sequence"/>
</dbReference>
<keyword evidence="2" id="KW-1185">Reference proteome</keyword>
<dbReference type="AlphaFoldDB" id="A0AA38I3X0"/>
<dbReference type="InterPro" id="IPR036273">
    <property type="entry name" value="CRAL/TRIO_N_dom_sf"/>
</dbReference>
<comment type="caution">
    <text evidence="1">The sequence shown here is derived from an EMBL/GenBank/DDBJ whole genome shotgun (WGS) entry which is preliminary data.</text>
</comment>
<proteinExistence type="predicted"/>
<organism evidence="1 2">
    <name type="scientific">Zophobas morio</name>
    <dbReference type="NCBI Taxonomy" id="2755281"/>
    <lineage>
        <taxon>Eukaryota</taxon>
        <taxon>Metazoa</taxon>
        <taxon>Ecdysozoa</taxon>
        <taxon>Arthropoda</taxon>
        <taxon>Hexapoda</taxon>
        <taxon>Insecta</taxon>
        <taxon>Pterygota</taxon>
        <taxon>Neoptera</taxon>
        <taxon>Endopterygota</taxon>
        <taxon>Coleoptera</taxon>
        <taxon>Polyphaga</taxon>
        <taxon>Cucujiformia</taxon>
        <taxon>Tenebrionidae</taxon>
        <taxon>Zophobas</taxon>
    </lineage>
</organism>
<dbReference type="EMBL" id="JALNTZ010000006">
    <property type="protein sequence ID" value="KAJ3648394.1"/>
    <property type="molecule type" value="Genomic_DNA"/>
</dbReference>
<name>A0AA38I3X0_9CUCU</name>
<protein>
    <submittedName>
        <fullName evidence="1">Uncharacterized protein</fullName>
    </submittedName>
</protein>
<evidence type="ECO:0000313" key="2">
    <source>
        <dbReference type="Proteomes" id="UP001168821"/>
    </source>
</evidence>
<gene>
    <name evidence="1" type="ORF">Zmor_020200</name>
</gene>
<evidence type="ECO:0000313" key="1">
    <source>
        <dbReference type="EMBL" id="KAJ3648394.1"/>
    </source>
</evidence>
<sequence length="94" mass="10952">MAFNLVDVKTIYGENKNLKEKDVKTIVKWVQNQPHLPNIGDFDAILFLRKCHYRLFYTPSVIDTFFTSKILRPEVFLAMNFANSPQLQGILDTM</sequence>